<dbReference type="Ensembl" id="ENSLCAT00010034937.1">
    <property type="protein sequence ID" value="ENSLCAP00010034130.1"/>
    <property type="gene ID" value="ENSLCAG00010016017.1"/>
</dbReference>
<reference evidence="7" key="1">
    <citation type="submission" date="2015-09" db="EMBL/GenBank/DDBJ databases">
        <authorList>
            <person name="Sai Rama Sridatta P."/>
        </authorList>
    </citation>
    <scope>NUCLEOTIDE SEQUENCE [LARGE SCALE GENOMIC DNA]</scope>
</reference>
<dbReference type="GO" id="GO:0005813">
    <property type="term" value="C:centrosome"/>
    <property type="evidence" value="ECO:0007669"/>
    <property type="project" value="TreeGrafter"/>
</dbReference>
<dbReference type="GO" id="GO:0060090">
    <property type="term" value="F:molecular adaptor activity"/>
    <property type="evidence" value="ECO:0007669"/>
    <property type="project" value="TreeGrafter"/>
</dbReference>
<sequence>MSNGYRTLSQHLNDLKKENFSLKLRIYFLEERIQQKYEESSEDVYRTNIELKVEVESLKQELQEKQQLLDKALTTAESLTNHNEAELQRRCQERQQEIDHMQQVLETKIQLLQEEAQLARSEAERMASLAGSHSHASLLSLDTPMEDIPEDERPPSTLSPSNTNKDRCKQISSTFTKNKLNPSPSGTDRPQERTIQGLTESISTKDSEAQELYQMIEGQNTTLCKLREMAHRNQLSHESLTLSQLQGELVAVQSSLFSLGLELEASQRSLRQSQRQGEDLARFKDRLNSDLQEALQHREVTEKHNQDLRCALQKTHSELQAKEAALKESEAEKHTVVQEKDRSIAQLERSLQDKEQQLQEYSDMLESTGGSKPRDALLEKLRERIKDRDRALEHSIDDKFRCLEEREGQVRRLQLALREKERDLERLRCILSNNEETITSLDGLVRGKELELEQAAEAYRNLQWLKQQCEEKERNTQREKDSIINQLQAALQSRSQETQDLTAALVARVQASPTEVVEELKARLALKEKLFQELLSDRSRQSNEHQAQVQDLLNTLSSKDQYLQVSYAVGICNYERLCTIKISSETFNFSTLSLSLSFRTTPTGLARGALSQRADVEQLEEAKKTLEIQLEEIRLQLDRDGFTSVAQMRCIFEAEPVGNSGEVGVLWQDIEGGLREQAARLRSDLALSHQENRELQERLMVSEATVHAQAEQLKDYRDLLTETSVQQASKQVQVDLQDLGYETCGRSENEAEREDTSSPEFDDLEMCTSLSHHQDYEGVGSSWYAGSNSSSNRGVYEMGDESASLQHLVQDLRSQLTRCHKVIRGLQLRVRSLSATSDYASSLERTPRKVNWAFETSPAPSGVEEDEGWMSDTQGIRSGSKPSRELQELVARVASLEAQLKNSRLEGKGQPEEAKCATWPGKYNSLIQAQARELSHLRQRMREGQGVCHILTQHLGDTTKAFEELLRANDIDYYMGQSFREQLAQSTALAQRVVTKISGHSHDDKMGHELLALRLSKELQQKDKIIESLHTKLQQRPETPSSCHALSETTDQSDRTSLVSDEYRTNEDLELCSDLDAREYQEEHRLQQPGHGSDPSIFPSSPWPPQVLQQLSQHALLSPCGFGVNLIEEHLREVRCLRQRLEESIRTNERLRQQLEERLANTGRDGGAPTNIYIQGLDTVTQLSNEIRVLKEENLALQSRLQASTGAISEKHEVSLLQQQLCESRELIHSLQSELHVYDRVCSSTKANKGWTPALLNILPCLTQTDPLDPHSELEGEAPDGSFANRNGRHAIGHVDDFSALQQQVLEGRSLVQRMETTLQNGELVRSLLSNTRTLRQILEEVMSLLKMFWRAALPSTDPSVQNLKKVWKHIRYEILSLKLRMSEQEEVLKGTIQRLRSTSRTKESMEHFIVNQCKCFCVLESKRPNKVKEVSDSQQTTLHVSCWKCGEIPGLVLDRNNKWGDLSSTHLYL</sequence>
<feature type="region of interest" description="Disordered" evidence="4">
    <location>
        <begin position="145"/>
        <end position="194"/>
    </location>
</feature>
<feature type="compositionally biased region" description="Polar residues" evidence="4">
    <location>
        <begin position="170"/>
        <end position="194"/>
    </location>
</feature>
<name>A0A4W6EA55_LATCA</name>
<comment type="subcellular location">
    <subcellularLocation>
        <location evidence="1">Cytoplasm</location>
    </subcellularLocation>
</comment>
<reference evidence="6" key="3">
    <citation type="submission" date="2025-09" db="UniProtKB">
        <authorList>
            <consortium name="Ensembl"/>
        </authorList>
    </citation>
    <scope>IDENTIFICATION</scope>
</reference>
<feature type="region of interest" description="Disordered" evidence="4">
    <location>
        <begin position="1032"/>
        <end position="1059"/>
    </location>
</feature>
<dbReference type="PANTHER" id="PTHR46501">
    <property type="entry name" value="MYOMEGALIN"/>
    <property type="match status" value="1"/>
</dbReference>
<dbReference type="InterPro" id="IPR012943">
    <property type="entry name" value="Cnn_1N"/>
</dbReference>
<accession>A0A4W6EA55</accession>
<feature type="coiled-coil region" evidence="3">
    <location>
        <begin position="48"/>
        <end position="129"/>
    </location>
</feature>
<feature type="coiled-coil region" evidence="3">
    <location>
        <begin position="312"/>
        <end position="364"/>
    </location>
</feature>
<feature type="region of interest" description="Disordered" evidence="4">
    <location>
        <begin position="1082"/>
        <end position="1101"/>
    </location>
</feature>
<dbReference type="InterPro" id="IPR052593">
    <property type="entry name" value="MT-associated_AKAP9-binding"/>
</dbReference>
<dbReference type="GeneTree" id="ENSGT00950000183190"/>
<dbReference type="GO" id="GO:0005794">
    <property type="term" value="C:Golgi apparatus"/>
    <property type="evidence" value="ECO:0007669"/>
    <property type="project" value="TreeGrafter"/>
</dbReference>
<keyword evidence="2" id="KW-0963">Cytoplasm</keyword>
<evidence type="ECO:0000256" key="1">
    <source>
        <dbReference type="ARBA" id="ARBA00004496"/>
    </source>
</evidence>
<proteinExistence type="predicted"/>
<protein>
    <recommendedName>
        <fullName evidence="5">Centrosomin N-terminal motif 1 domain-containing protein</fullName>
    </recommendedName>
</protein>
<dbReference type="Pfam" id="PF07989">
    <property type="entry name" value="Cnn_1N"/>
    <property type="match status" value="1"/>
</dbReference>
<reference evidence="6" key="2">
    <citation type="submission" date="2025-08" db="UniProtKB">
        <authorList>
            <consortium name="Ensembl"/>
        </authorList>
    </citation>
    <scope>IDENTIFICATION</scope>
</reference>
<dbReference type="PANTHER" id="PTHR46501:SF2">
    <property type="entry name" value="MYOMEGALIN"/>
    <property type="match status" value="1"/>
</dbReference>
<dbReference type="InParanoid" id="A0A4W6EA55"/>
<dbReference type="GO" id="GO:0007098">
    <property type="term" value="P:centrosome cycle"/>
    <property type="evidence" value="ECO:0007669"/>
    <property type="project" value="TreeGrafter"/>
</dbReference>
<evidence type="ECO:0000259" key="5">
    <source>
        <dbReference type="Pfam" id="PF07989"/>
    </source>
</evidence>
<dbReference type="STRING" id="8187.ENSLCAP00010034130"/>
<keyword evidence="7" id="KW-1185">Reference proteome</keyword>
<evidence type="ECO:0000256" key="3">
    <source>
        <dbReference type="SAM" id="Coils"/>
    </source>
</evidence>
<feature type="compositionally biased region" description="Polar residues" evidence="4">
    <location>
        <begin position="871"/>
        <end position="881"/>
    </location>
</feature>
<dbReference type="Proteomes" id="UP000314980">
    <property type="component" value="Unassembled WGS sequence"/>
</dbReference>
<feature type="region of interest" description="Disordered" evidence="4">
    <location>
        <begin position="858"/>
        <end position="882"/>
    </location>
</feature>
<evidence type="ECO:0000256" key="2">
    <source>
        <dbReference type="ARBA" id="ARBA00022490"/>
    </source>
</evidence>
<evidence type="ECO:0000313" key="7">
    <source>
        <dbReference type="Proteomes" id="UP000314980"/>
    </source>
</evidence>
<keyword evidence="3" id="KW-0175">Coiled coil</keyword>
<evidence type="ECO:0000313" key="6">
    <source>
        <dbReference type="Ensembl" id="ENSLCAP00010034130.1"/>
    </source>
</evidence>
<dbReference type="GO" id="GO:0090063">
    <property type="term" value="P:positive regulation of microtubule nucleation"/>
    <property type="evidence" value="ECO:0007669"/>
    <property type="project" value="TreeGrafter"/>
</dbReference>
<feature type="coiled-coil region" evidence="3">
    <location>
        <begin position="1127"/>
        <end position="1200"/>
    </location>
</feature>
<dbReference type="GO" id="GO:1903358">
    <property type="term" value="P:regulation of Golgi organization"/>
    <property type="evidence" value="ECO:0007669"/>
    <property type="project" value="TreeGrafter"/>
</dbReference>
<feature type="coiled-coil region" evidence="3">
    <location>
        <begin position="609"/>
        <end position="639"/>
    </location>
</feature>
<evidence type="ECO:0000256" key="4">
    <source>
        <dbReference type="SAM" id="MobiDB-lite"/>
    </source>
</evidence>
<feature type="coiled-coil region" evidence="3">
    <location>
        <begin position="403"/>
        <end position="486"/>
    </location>
</feature>
<feature type="domain" description="Centrosomin N-terminal motif 1" evidence="5">
    <location>
        <begin position="8"/>
        <end position="72"/>
    </location>
</feature>
<organism evidence="6 7">
    <name type="scientific">Lates calcarifer</name>
    <name type="common">Barramundi</name>
    <name type="synonym">Holocentrus calcarifer</name>
    <dbReference type="NCBI Taxonomy" id="8187"/>
    <lineage>
        <taxon>Eukaryota</taxon>
        <taxon>Metazoa</taxon>
        <taxon>Chordata</taxon>
        <taxon>Craniata</taxon>
        <taxon>Vertebrata</taxon>
        <taxon>Euteleostomi</taxon>
        <taxon>Actinopterygii</taxon>
        <taxon>Neopterygii</taxon>
        <taxon>Teleostei</taxon>
        <taxon>Neoteleostei</taxon>
        <taxon>Acanthomorphata</taxon>
        <taxon>Carangaria</taxon>
        <taxon>Carangaria incertae sedis</taxon>
        <taxon>Centropomidae</taxon>
        <taxon>Lates</taxon>
    </lineage>
</organism>